<dbReference type="OrthoDB" id="62952at2759"/>
<keyword evidence="2" id="KW-1185">Reference proteome</keyword>
<sequence>MNQDSRAHAAASLAPRSRDITEVLNTITTTIGTHHAKTHTATSLVSQSQNIRDVLDTITATIENHLANRPFRFLDLPTEIRCMVYEKLLVVGKVYYGGTDFGKSYSIRYLDKAYYRKPSLKVLQVCKRVHQEAEPLYLSKNLFVLPLHWHLHKPFAKFNRPELRNSEDKHLFSDNAFGYLRNISFAIDFKDIILDPSSTYNHYEWTTGANTFEDFSPIQRLKRTHNALICRLKDEDESSDDAAWYHISRTLLAMSDERTSIKESAKLPMGHVEIDYTNSFCPLLCCRPMDAVYYHWIPFLRPASIDAIGARSKEEEEDILGNMTRYHNAMIEDRDDDHYIAEFDRDSFVAKYGLRFRKGMDSSRWARWKHDTPQRGIRKLEDL</sequence>
<proteinExistence type="predicted"/>
<reference evidence="1" key="1">
    <citation type="journal article" date="2020" name="Stud. Mycol.">
        <title>101 Dothideomycetes genomes: a test case for predicting lifestyles and emergence of pathogens.</title>
        <authorList>
            <person name="Haridas S."/>
            <person name="Albert R."/>
            <person name="Binder M."/>
            <person name="Bloem J."/>
            <person name="Labutti K."/>
            <person name="Salamov A."/>
            <person name="Andreopoulos B."/>
            <person name="Baker S."/>
            <person name="Barry K."/>
            <person name="Bills G."/>
            <person name="Bluhm B."/>
            <person name="Cannon C."/>
            <person name="Castanera R."/>
            <person name="Culley D."/>
            <person name="Daum C."/>
            <person name="Ezra D."/>
            <person name="Gonzalez J."/>
            <person name="Henrissat B."/>
            <person name="Kuo A."/>
            <person name="Liang C."/>
            <person name="Lipzen A."/>
            <person name="Lutzoni F."/>
            <person name="Magnuson J."/>
            <person name="Mondo S."/>
            <person name="Nolan M."/>
            <person name="Ohm R."/>
            <person name="Pangilinan J."/>
            <person name="Park H.-J."/>
            <person name="Ramirez L."/>
            <person name="Alfaro M."/>
            <person name="Sun H."/>
            <person name="Tritt A."/>
            <person name="Yoshinaga Y."/>
            <person name="Zwiers L.-H."/>
            <person name="Turgeon B."/>
            <person name="Goodwin S."/>
            <person name="Spatafora J."/>
            <person name="Crous P."/>
            <person name="Grigoriev I."/>
        </authorList>
    </citation>
    <scope>NUCLEOTIDE SEQUENCE</scope>
    <source>
        <strain evidence="1">CBS 473.64</strain>
    </source>
</reference>
<dbReference type="EMBL" id="MU006790">
    <property type="protein sequence ID" value="KAF2638345.1"/>
    <property type="molecule type" value="Genomic_DNA"/>
</dbReference>
<name>A0A6A6RT89_9PLEO</name>
<dbReference type="PANTHER" id="PTHR42085">
    <property type="entry name" value="F-BOX DOMAIN-CONTAINING PROTEIN"/>
    <property type="match status" value="1"/>
</dbReference>
<evidence type="ECO:0000313" key="2">
    <source>
        <dbReference type="Proteomes" id="UP000799753"/>
    </source>
</evidence>
<dbReference type="AlphaFoldDB" id="A0A6A6RT89"/>
<organism evidence="1 2">
    <name type="scientific">Massarina eburnea CBS 473.64</name>
    <dbReference type="NCBI Taxonomy" id="1395130"/>
    <lineage>
        <taxon>Eukaryota</taxon>
        <taxon>Fungi</taxon>
        <taxon>Dikarya</taxon>
        <taxon>Ascomycota</taxon>
        <taxon>Pezizomycotina</taxon>
        <taxon>Dothideomycetes</taxon>
        <taxon>Pleosporomycetidae</taxon>
        <taxon>Pleosporales</taxon>
        <taxon>Massarineae</taxon>
        <taxon>Massarinaceae</taxon>
        <taxon>Massarina</taxon>
    </lineage>
</organism>
<accession>A0A6A6RT89</accession>
<protein>
    <submittedName>
        <fullName evidence="1">Uncharacterized protein</fullName>
    </submittedName>
</protein>
<dbReference type="InterPro" id="IPR038883">
    <property type="entry name" value="AN11006-like"/>
</dbReference>
<gene>
    <name evidence="1" type="ORF">P280DRAFT_82284</name>
</gene>
<dbReference type="Proteomes" id="UP000799753">
    <property type="component" value="Unassembled WGS sequence"/>
</dbReference>
<evidence type="ECO:0000313" key="1">
    <source>
        <dbReference type="EMBL" id="KAF2638345.1"/>
    </source>
</evidence>
<dbReference type="PANTHER" id="PTHR42085:SF2">
    <property type="entry name" value="F-BOX DOMAIN-CONTAINING PROTEIN"/>
    <property type="match status" value="1"/>
</dbReference>